<organism evidence="1">
    <name type="scientific">marine sediment metagenome</name>
    <dbReference type="NCBI Taxonomy" id="412755"/>
    <lineage>
        <taxon>unclassified sequences</taxon>
        <taxon>metagenomes</taxon>
        <taxon>ecological metagenomes</taxon>
    </lineage>
</organism>
<name>X1C6D5_9ZZZZ</name>
<evidence type="ECO:0000313" key="1">
    <source>
        <dbReference type="EMBL" id="GAG79946.1"/>
    </source>
</evidence>
<reference evidence="1" key="1">
    <citation type="journal article" date="2014" name="Front. Microbiol.">
        <title>High frequency of phylogenetically diverse reductive dehalogenase-homologous genes in deep subseafloor sedimentary metagenomes.</title>
        <authorList>
            <person name="Kawai M."/>
            <person name="Futagami T."/>
            <person name="Toyoda A."/>
            <person name="Takaki Y."/>
            <person name="Nishi S."/>
            <person name="Hori S."/>
            <person name="Arai W."/>
            <person name="Tsubouchi T."/>
            <person name="Morono Y."/>
            <person name="Uchiyama I."/>
            <person name="Ito T."/>
            <person name="Fujiyama A."/>
            <person name="Inagaki F."/>
            <person name="Takami H."/>
        </authorList>
    </citation>
    <scope>NUCLEOTIDE SEQUENCE</scope>
    <source>
        <strain evidence="1">Expedition CK06-06</strain>
    </source>
</reference>
<gene>
    <name evidence="1" type="ORF">S01H4_31388</name>
</gene>
<dbReference type="AlphaFoldDB" id="X1C6D5"/>
<accession>X1C6D5</accession>
<protein>
    <submittedName>
        <fullName evidence="1">Uncharacterized protein</fullName>
    </submittedName>
</protein>
<dbReference type="EMBL" id="BART01016298">
    <property type="protein sequence ID" value="GAG79946.1"/>
    <property type="molecule type" value="Genomic_DNA"/>
</dbReference>
<feature type="non-terminal residue" evidence="1">
    <location>
        <position position="118"/>
    </location>
</feature>
<sequence length="118" mass="14135">MEKSKESVSKLLNKVYGNLLNNQGGKRGRVLHFARNTYLKRIFKTADRRNKMNYRIFSQRLTKEKVDILVDNKKNADYEIYQEDIKVLLNVLHQDIRRIAKMQFPHFGMIIFNFIMII</sequence>
<proteinExistence type="predicted"/>
<comment type="caution">
    <text evidence="1">The sequence shown here is derived from an EMBL/GenBank/DDBJ whole genome shotgun (WGS) entry which is preliminary data.</text>
</comment>